<reference evidence="7 8" key="2">
    <citation type="journal article" date="2022" name="Mol. Biol. Evol.">
        <title>Comparative Genomics Reveals Insights into the Divergent Evolution of Astigmatic Mites and Household Pest Adaptations.</title>
        <authorList>
            <person name="Xiong Q."/>
            <person name="Wan A.T."/>
            <person name="Liu X."/>
            <person name="Fung C.S."/>
            <person name="Xiao X."/>
            <person name="Malainual N."/>
            <person name="Hou J."/>
            <person name="Wang L."/>
            <person name="Wang M."/>
            <person name="Yang K.Y."/>
            <person name="Cui Y."/>
            <person name="Leung E.L."/>
            <person name="Nong W."/>
            <person name="Shin S.K."/>
            <person name="Au S.W."/>
            <person name="Jeong K.Y."/>
            <person name="Chew F.T."/>
            <person name="Hui J.H."/>
            <person name="Leung T.F."/>
            <person name="Tungtrongchitr A."/>
            <person name="Zhong N."/>
            <person name="Liu Z."/>
            <person name="Tsui S.K."/>
        </authorList>
    </citation>
    <scope>NUCLEOTIDE SEQUENCE [LARGE SCALE GENOMIC DNA]</scope>
    <source>
        <strain evidence="7">Derp</strain>
    </source>
</reference>
<feature type="compositionally biased region" description="Polar residues" evidence="4">
    <location>
        <begin position="19"/>
        <end position="39"/>
    </location>
</feature>
<proteinExistence type="predicted"/>
<feature type="region of interest" description="Disordered" evidence="4">
    <location>
        <begin position="817"/>
        <end position="849"/>
    </location>
</feature>
<dbReference type="EMBL" id="NJHN03000112">
    <property type="protein sequence ID" value="KAH9414198.1"/>
    <property type="molecule type" value="Genomic_DNA"/>
</dbReference>
<sequence>MEIGKKKFRSILKQVQSSTEVLSPKSSTLSPQNSVCNNDDQGKPTLDLSAAIEYNYCLINSYVQERSQRTLSPYEEIAKTFTDADDEDRIIESIGAEFFLDPNQNADHVDDDNNEIVEQDNGQARIMEQCVLAKLPSLDHSMELLNYIETEKKKLTRQQTIVSKRLTQMILANDSHFQSELIRVRCIEQDLASAIRICADGRRAFGESKRDFTETSMTIIDNHRQRETIVQIIDCLQTIKRLKQTVERIGYMLEYEKNFATAINLLSEQLEMLEILSEKYGCVAEMQDRLLAAIQLVGDQMDAVLGKMCDRFCFRTYQQLAQAYAQLDKTEFSLQQLQLYFANTIHDKAFSIVLGYVKLFSPDHHSSNDAHGQSSFKSKRLIELCQHLNPESFLQCLVDLCRALWDVMANYHQCLTFYQRQKHKPSASLTKEEIDFAIKKLSYGALRIWSDVQHKIRTLLSSVKFVQQPSEIQSTNQSLEQNSDHHHQDQLLFSFEEFIKILTVSERMIEIGEQFCQLYQAENDSNVENNNNDENQQRSHSPTLELQNTLYQQTRAYIQSYHQVSMFELKIFLENEIWTRCPIETCDEFELIANLHEFSFIKQRLLRMKANEGRYSKTKKDIQTAKVNTLLLSPVASGANRERRYFTDLNPNDDVDDDDDEMVLSTVSPFDELITRDSIVSQQTFDLDSDSDDDSDQSTTNAIVSSSTMEIVTTNTALNVVRLMGRYMNIMFLLRPISHDIIKALLELFDYYFYSVYHFFAEDALPVPWLAHTLTNSNQQSSSNNIGLQQQSNRLQLNHKFSSFIKRINESLILNEETGSSSSNTTSPSKVPATCLSSSSSSPSSKMPKYPCPALPDYVPIESADRHYALVERIMAIQSMIFIARQFYHLCPLLLEFLRSSPDPNESNVETNQKSEDGFKSLQFYHDKMCSSVASLQYQCLYAVATKLLPYETIVKQMQQTRWDLKEIPSMHSTYVNVIIDGLSRFDVSYRQLLQSHDLSFLAVIPDSSIGDDLLDDMPLIKLENLSRRIPITIWECLLRASNRTFIEGFSTVRKCTNEGRALMQLDYEQFLSHMEKLMTSYYNQQERSTGTSKSNLKCYLANERLNVEEFIKAFYITESTFTEWIRQKTNVYTGKQIVSLINCIAADNKKLRTSLLSAIDASSLDQPLQSTNLDITQ</sequence>
<accession>A0ABQ8IV50</accession>
<feature type="domain" description="Syndetin C-terminal" evidence="5">
    <location>
        <begin position="1025"/>
        <end position="1161"/>
    </location>
</feature>
<organism evidence="7 8">
    <name type="scientific">Dermatophagoides pteronyssinus</name>
    <name type="common">European house dust mite</name>
    <dbReference type="NCBI Taxonomy" id="6956"/>
    <lineage>
        <taxon>Eukaryota</taxon>
        <taxon>Metazoa</taxon>
        <taxon>Ecdysozoa</taxon>
        <taxon>Arthropoda</taxon>
        <taxon>Chelicerata</taxon>
        <taxon>Arachnida</taxon>
        <taxon>Acari</taxon>
        <taxon>Acariformes</taxon>
        <taxon>Sarcoptiformes</taxon>
        <taxon>Astigmata</taxon>
        <taxon>Psoroptidia</taxon>
        <taxon>Analgoidea</taxon>
        <taxon>Pyroglyphidae</taxon>
        <taxon>Dermatophagoidinae</taxon>
        <taxon>Dermatophagoides</taxon>
    </lineage>
</organism>
<dbReference type="Proteomes" id="UP000887458">
    <property type="component" value="Unassembled WGS sequence"/>
</dbReference>
<dbReference type="Pfam" id="PF10475">
    <property type="entry name" value="Vps54_N"/>
    <property type="match status" value="1"/>
</dbReference>
<feature type="region of interest" description="Disordered" evidence="4">
    <location>
        <begin position="19"/>
        <end position="41"/>
    </location>
</feature>
<dbReference type="InterPro" id="IPR019515">
    <property type="entry name" value="VPS54_N"/>
</dbReference>
<evidence type="ECO:0000256" key="4">
    <source>
        <dbReference type="SAM" id="MobiDB-lite"/>
    </source>
</evidence>
<evidence type="ECO:0000259" key="5">
    <source>
        <dbReference type="Pfam" id="PF10474"/>
    </source>
</evidence>
<feature type="compositionally biased region" description="Low complexity" evidence="4">
    <location>
        <begin position="818"/>
        <end position="829"/>
    </location>
</feature>
<protein>
    <recommendedName>
        <fullName evidence="9">Syndetin-like</fullName>
    </recommendedName>
</protein>
<keyword evidence="8" id="KW-1185">Reference proteome</keyword>
<comment type="caution">
    <text evidence="7">The sequence shown here is derived from an EMBL/GenBank/DDBJ whole genome shotgun (WGS) entry which is preliminary data.</text>
</comment>
<dbReference type="Pfam" id="PF10474">
    <property type="entry name" value="Syndetin_C"/>
    <property type="match status" value="2"/>
</dbReference>
<evidence type="ECO:0000313" key="7">
    <source>
        <dbReference type="EMBL" id="KAH9414198.1"/>
    </source>
</evidence>
<dbReference type="InterPro" id="IPR040047">
    <property type="entry name" value="VPS50"/>
</dbReference>
<evidence type="ECO:0000256" key="1">
    <source>
        <dbReference type="ARBA" id="ARBA00022448"/>
    </source>
</evidence>
<evidence type="ECO:0000259" key="6">
    <source>
        <dbReference type="Pfam" id="PF10475"/>
    </source>
</evidence>
<dbReference type="PANTHER" id="PTHR13258:SF0">
    <property type="entry name" value="SYNDETIN"/>
    <property type="match status" value="1"/>
</dbReference>
<keyword evidence="3" id="KW-0175">Coiled coil</keyword>
<dbReference type="InterPro" id="IPR019514">
    <property type="entry name" value="Syndetin_C"/>
</dbReference>
<reference evidence="7 8" key="1">
    <citation type="journal article" date="2018" name="J. Allergy Clin. Immunol.">
        <title>High-quality assembly of Dermatophagoides pteronyssinus genome and transcriptome reveals a wide range of novel allergens.</title>
        <authorList>
            <person name="Liu X.Y."/>
            <person name="Yang K.Y."/>
            <person name="Wang M.Q."/>
            <person name="Kwok J.S."/>
            <person name="Zeng X."/>
            <person name="Yang Z."/>
            <person name="Xiao X.J."/>
            <person name="Lau C.P."/>
            <person name="Li Y."/>
            <person name="Huang Z.M."/>
            <person name="Ba J.G."/>
            <person name="Yim A.K."/>
            <person name="Ouyang C.Y."/>
            <person name="Ngai S.M."/>
            <person name="Chan T.F."/>
            <person name="Leung E.L."/>
            <person name="Liu L."/>
            <person name="Liu Z.G."/>
            <person name="Tsui S.K."/>
        </authorList>
    </citation>
    <scope>NUCLEOTIDE SEQUENCE [LARGE SCALE GENOMIC DNA]</scope>
    <source>
        <strain evidence="7">Derp</strain>
    </source>
</reference>
<evidence type="ECO:0000256" key="3">
    <source>
        <dbReference type="ARBA" id="ARBA00023054"/>
    </source>
</evidence>
<evidence type="ECO:0000256" key="2">
    <source>
        <dbReference type="ARBA" id="ARBA00022927"/>
    </source>
</evidence>
<keyword evidence="1" id="KW-0813">Transport</keyword>
<evidence type="ECO:0000313" key="8">
    <source>
        <dbReference type="Proteomes" id="UP000887458"/>
    </source>
</evidence>
<gene>
    <name evidence="7" type="ORF">DERP_008393</name>
</gene>
<evidence type="ECO:0008006" key="9">
    <source>
        <dbReference type="Google" id="ProtNLM"/>
    </source>
</evidence>
<name>A0ABQ8IV50_DERPT</name>
<keyword evidence="2" id="KW-0653">Protein transport</keyword>
<dbReference type="PANTHER" id="PTHR13258">
    <property type="entry name" value="SYNDETIN"/>
    <property type="match status" value="1"/>
</dbReference>
<feature type="domain" description="Syndetin C-terminal" evidence="5">
    <location>
        <begin position="868"/>
        <end position="992"/>
    </location>
</feature>
<feature type="domain" description="Vacuolar protein sorting-associated protein 54 N-terminal" evidence="6">
    <location>
        <begin position="131"/>
        <end position="417"/>
    </location>
</feature>